<dbReference type="InterPro" id="IPR041628">
    <property type="entry name" value="ChlI/MoxR_AAA_lid"/>
</dbReference>
<dbReference type="CDD" id="cd00009">
    <property type="entry name" value="AAA"/>
    <property type="match status" value="1"/>
</dbReference>
<evidence type="ECO:0000313" key="2">
    <source>
        <dbReference type="EMBL" id="KGM07043.1"/>
    </source>
</evidence>
<dbReference type="Gene3D" id="1.10.8.80">
    <property type="entry name" value="Magnesium chelatase subunit I, C-Terminal domain"/>
    <property type="match status" value="1"/>
</dbReference>
<gene>
    <name evidence="2" type="primary">mxaR</name>
    <name evidence="2" type="ORF">LP43_1543</name>
</gene>
<dbReference type="InterPro" id="IPR011703">
    <property type="entry name" value="ATPase_AAA-3"/>
</dbReference>
<proteinExistence type="predicted"/>
<comment type="caution">
    <text evidence="2">The sequence shown here is derived from an EMBL/GenBank/DDBJ whole genome shotgun (WGS) entry which is preliminary data.</text>
</comment>
<name>A0A0A0BEU2_9GAMM</name>
<sequence length="339" mass="38094">MAESQLLQTARDHALELENVVNKVVVGQQQAVRLILIALHARGHVLLEGGVGVGKTTLLRAFSKALGGVFGRIEGSVDLMPNDLLYSAWVNAEGKPVIDPGPLIAQGEETAVFFFNEINRARPQVQSLLLRAMAERSVDAFGQEYRFPHMVVFADRNAVEKEETFELSAAARDRFLFEINISRPTDDENRRKLIFDPAFHDVDALLSTIAEPLLDYRDLNQLDREIQQSIFVSPEIENYVVRLWDASWEPHKLGIELEDIYVEDLVVAGASVRGMSAMVRAAKVAAWLDGRDHVLPDDVHTVLLPTMTHRVFLSPVYEGRREQIMPLFVRALRDHIATP</sequence>
<dbReference type="PIRSF" id="PIRSF002849">
    <property type="entry name" value="AAA_ATPase_chaperone_MoxR_prd"/>
    <property type="match status" value="1"/>
</dbReference>
<dbReference type="Pfam" id="PF17863">
    <property type="entry name" value="AAA_lid_2"/>
    <property type="match status" value="1"/>
</dbReference>
<reference evidence="2 3" key="1">
    <citation type="submission" date="2014-09" db="EMBL/GenBank/DDBJ databases">
        <authorList>
            <person name="Grob C."/>
            <person name="Taubert M."/>
            <person name="Howat A.M."/>
            <person name="Burns O.J."/>
            <person name="Dixon J.L."/>
            <person name="Chen Y."/>
            <person name="Murrell J.C."/>
        </authorList>
    </citation>
    <scope>NUCLEOTIDE SEQUENCE [LARGE SCALE GENOMIC DNA]</scope>
    <source>
        <strain evidence="2">L4</strain>
    </source>
</reference>
<dbReference type="InterPro" id="IPR050764">
    <property type="entry name" value="CbbQ/NirQ/NorQ/GpvN"/>
</dbReference>
<dbReference type="SUPFAM" id="SSF52540">
    <property type="entry name" value="P-loop containing nucleoside triphosphate hydrolases"/>
    <property type="match status" value="1"/>
</dbReference>
<dbReference type="EMBL" id="JRQD01000003">
    <property type="protein sequence ID" value="KGM07043.1"/>
    <property type="molecule type" value="Genomic_DNA"/>
</dbReference>
<dbReference type="PANTHER" id="PTHR42759">
    <property type="entry name" value="MOXR FAMILY PROTEIN"/>
    <property type="match status" value="1"/>
</dbReference>
<dbReference type="STRING" id="392484.LP43_1543"/>
<evidence type="ECO:0000259" key="1">
    <source>
        <dbReference type="SMART" id="SM00382"/>
    </source>
</evidence>
<protein>
    <submittedName>
        <fullName evidence="2">MxaR protein</fullName>
    </submittedName>
</protein>
<dbReference type="RefSeq" id="WP_036313914.1">
    <property type="nucleotide sequence ID" value="NZ_JADFAB010000011.1"/>
</dbReference>
<dbReference type="Proteomes" id="UP000029999">
    <property type="component" value="Unassembled WGS sequence"/>
</dbReference>
<dbReference type="GO" id="GO:0016887">
    <property type="term" value="F:ATP hydrolysis activity"/>
    <property type="evidence" value="ECO:0007669"/>
    <property type="project" value="InterPro"/>
</dbReference>
<dbReference type="PANTHER" id="PTHR42759:SF1">
    <property type="entry name" value="MAGNESIUM-CHELATASE SUBUNIT CHLD"/>
    <property type="match status" value="1"/>
</dbReference>
<dbReference type="SMART" id="SM00382">
    <property type="entry name" value="AAA"/>
    <property type="match status" value="1"/>
</dbReference>
<dbReference type="InterPro" id="IPR027417">
    <property type="entry name" value="P-loop_NTPase"/>
</dbReference>
<organism evidence="2 3">
    <name type="scientific">Methylophaga thiooxydans</name>
    <dbReference type="NCBI Taxonomy" id="392484"/>
    <lineage>
        <taxon>Bacteria</taxon>
        <taxon>Pseudomonadati</taxon>
        <taxon>Pseudomonadota</taxon>
        <taxon>Gammaproteobacteria</taxon>
        <taxon>Thiotrichales</taxon>
        <taxon>Piscirickettsiaceae</taxon>
        <taxon>Methylophaga</taxon>
    </lineage>
</organism>
<dbReference type="Gene3D" id="3.40.50.300">
    <property type="entry name" value="P-loop containing nucleotide triphosphate hydrolases"/>
    <property type="match status" value="1"/>
</dbReference>
<feature type="domain" description="AAA+ ATPase" evidence="1">
    <location>
        <begin position="41"/>
        <end position="185"/>
    </location>
</feature>
<dbReference type="GO" id="GO:0005524">
    <property type="term" value="F:ATP binding"/>
    <property type="evidence" value="ECO:0007669"/>
    <property type="project" value="InterPro"/>
</dbReference>
<dbReference type="AlphaFoldDB" id="A0A0A0BEU2"/>
<dbReference type="InterPro" id="IPR003593">
    <property type="entry name" value="AAA+_ATPase"/>
</dbReference>
<evidence type="ECO:0000313" key="3">
    <source>
        <dbReference type="Proteomes" id="UP000029999"/>
    </source>
</evidence>
<accession>A0A0A0BEU2</accession>
<dbReference type="Pfam" id="PF07726">
    <property type="entry name" value="AAA_3"/>
    <property type="match status" value="1"/>
</dbReference>